<dbReference type="InterPro" id="IPR043129">
    <property type="entry name" value="ATPase_NBD"/>
</dbReference>
<proteinExistence type="predicted"/>
<dbReference type="GO" id="GO:0005975">
    <property type="term" value="P:carbohydrate metabolic process"/>
    <property type="evidence" value="ECO:0007669"/>
    <property type="project" value="InterPro"/>
</dbReference>
<dbReference type="SUPFAM" id="SSF53067">
    <property type="entry name" value="Actin-like ATPase domain"/>
    <property type="match status" value="1"/>
</dbReference>
<feature type="non-terminal residue" evidence="4">
    <location>
        <position position="89"/>
    </location>
</feature>
<comment type="caution">
    <text evidence="4">The sequence shown here is derived from an EMBL/GenBank/DDBJ whole genome shotgun (WGS) entry which is preliminary data.</text>
</comment>
<feature type="domain" description="Carbohydrate kinase FGGY N-terminal" evidence="3">
    <location>
        <begin position="1"/>
        <end position="85"/>
    </location>
</feature>
<dbReference type="GO" id="GO:0016301">
    <property type="term" value="F:kinase activity"/>
    <property type="evidence" value="ECO:0007669"/>
    <property type="project" value="UniProtKB-KW"/>
</dbReference>
<organism evidence="4">
    <name type="scientific">Tanacetum cinerariifolium</name>
    <name type="common">Dalmatian daisy</name>
    <name type="synonym">Chrysanthemum cinerariifolium</name>
    <dbReference type="NCBI Taxonomy" id="118510"/>
    <lineage>
        <taxon>Eukaryota</taxon>
        <taxon>Viridiplantae</taxon>
        <taxon>Streptophyta</taxon>
        <taxon>Embryophyta</taxon>
        <taxon>Tracheophyta</taxon>
        <taxon>Spermatophyta</taxon>
        <taxon>Magnoliopsida</taxon>
        <taxon>eudicotyledons</taxon>
        <taxon>Gunneridae</taxon>
        <taxon>Pentapetalae</taxon>
        <taxon>asterids</taxon>
        <taxon>campanulids</taxon>
        <taxon>Asterales</taxon>
        <taxon>Asteraceae</taxon>
        <taxon>Asteroideae</taxon>
        <taxon>Anthemideae</taxon>
        <taxon>Anthemidinae</taxon>
        <taxon>Tanacetum</taxon>
    </lineage>
</organism>
<name>A0A699XJ60_TANCI</name>
<dbReference type="Pfam" id="PF00370">
    <property type="entry name" value="FGGY_N"/>
    <property type="match status" value="1"/>
</dbReference>
<dbReference type="PANTHER" id="PTHR43095:SF5">
    <property type="entry name" value="XYLULOSE KINASE"/>
    <property type="match status" value="1"/>
</dbReference>
<reference evidence="4" key="1">
    <citation type="journal article" date="2019" name="Sci. Rep.">
        <title>Draft genome of Tanacetum cinerariifolium, the natural source of mosquito coil.</title>
        <authorList>
            <person name="Yamashiro T."/>
            <person name="Shiraishi A."/>
            <person name="Satake H."/>
            <person name="Nakayama K."/>
        </authorList>
    </citation>
    <scope>NUCLEOTIDE SEQUENCE</scope>
</reference>
<dbReference type="Gene3D" id="3.30.420.40">
    <property type="match status" value="1"/>
</dbReference>
<dbReference type="InterPro" id="IPR050406">
    <property type="entry name" value="FGGY_Carb_Kinase"/>
</dbReference>
<evidence type="ECO:0000256" key="1">
    <source>
        <dbReference type="ARBA" id="ARBA00022679"/>
    </source>
</evidence>
<evidence type="ECO:0000256" key="2">
    <source>
        <dbReference type="ARBA" id="ARBA00022777"/>
    </source>
</evidence>
<feature type="non-terminal residue" evidence="4">
    <location>
        <position position="1"/>
    </location>
</feature>
<accession>A0A699XJ60</accession>
<evidence type="ECO:0000313" key="4">
    <source>
        <dbReference type="EMBL" id="GFD56941.1"/>
    </source>
</evidence>
<keyword evidence="1" id="KW-0808">Transferase</keyword>
<evidence type="ECO:0000259" key="3">
    <source>
        <dbReference type="Pfam" id="PF00370"/>
    </source>
</evidence>
<dbReference type="InterPro" id="IPR018484">
    <property type="entry name" value="FGGY_N"/>
</dbReference>
<protein>
    <recommendedName>
        <fullName evidence="3">Carbohydrate kinase FGGY N-terminal domain-containing protein</fullName>
    </recommendedName>
</protein>
<dbReference type="PANTHER" id="PTHR43095">
    <property type="entry name" value="SUGAR KINASE"/>
    <property type="match status" value="1"/>
</dbReference>
<sequence length="89" mass="9091">YCLTGEVAVDHSSAGNIGGVYDVEARGWSTEMLDALGIPQSMMPERLVHSGDVVGDLLNEWAERLGLSAGTPVLGGGVDAAMATFAAGV</sequence>
<gene>
    <name evidence="4" type="ORF">Tci_928910</name>
</gene>
<keyword evidence="2" id="KW-0418">Kinase</keyword>
<dbReference type="AlphaFoldDB" id="A0A699XJ60"/>
<dbReference type="EMBL" id="BKCJ011835134">
    <property type="protein sequence ID" value="GFD56941.1"/>
    <property type="molecule type" value="Genomic_DNA"/>
</dbReference>